<feature type="domain" description="DUF317" evidence="1">
    <location>
        <begin position="47"/>
        <end position="89"/>
    </location>
</feature>
<dbReference type="InterPro" id="IPR005523">
    <property type="entry name" value="DUF317_SPDY"/>
</dbReference>
<keyword evidence="3" id="KW-1185">Reference proteome</keyword>
<sequence>MGALGAQGWFRDADRPRTTAMDPGFSCNVRLKLLPPLIENADPHPDLLGWQAWAEPVLGAPYLWAASFSASVPHGLVAAFASSLASPGPGAPSHPAQER</sequence>
<evidence type="ECO:0000259" key="1">
    <source>
        <dbReference type="Pfam" id="PF03771"/>
    </source>
</evidence>
<protein>
    <recommendedName>
        <fullName evidence="1">DUF317 domain-containing protein</fullName>
    </recommendedName>
</protein>
<dbReference type="Pfam" id="PF03771">
    <property type="entry name" value="SPDY"/>
    <property type="match status" value="1"/>
</dbReference>
<evidence type="ECO:0000313" key="2">
    <source>
        <dbReference type="EMBL" id="MBB5934350.1"/>
    </source>
</evidence>
<gene>
    <name evidence="2" type="ORF">FHS42_001376</name>
</gene>
<organism evidence="2 3">
    <name type="scientific">Streptomyces zagrosensis</name>
    <dbReference type="NCBI Taxonomy" id="1042984"/>
    <lineage>
        <taxon>Bacteria</taxon>
        <taxon>Bacillati</taxon>
        <taxon>Actinomycetota</taxon>
        <taxon>Actinomycetes</taxon>
        <taxon>Kitasatosporales</taxon>
        <taxon>Streptomycetaceae</taxon>
        <taxon>Streptomyces</taxon>
    </lineage>
</organism>
<name>A0A7W9UWW8_9ACTN</name>
<dbReference type="RefSeq" id="WP_312866747.1">
    <property type="nucleotide sequence ID" value="NZ_JACHJL010000002.1"/>
</dbReference>
<reference evidence="2 3" key="1">
    <citation type="submission" date="2020-08" db="EMBL/GenBank/DDBJ databases">
        <title>Genomic Encyclopedia of Type Strains, Phase III (KMG-III): the genomes of soil and plant-associated and newly described type strains.</title>
        <authorList>
            <person name="Whitman W."/>
        </authorList>
    </citation>
    <scope>NUCLEOTIDE SEQUENCE [LARGE SCALE GENOMIC DNA]</scope>
    <source>
        <strain evidence="2 3">CECT 8305</strain>
    </source>
</reference>
<dbReference type="Proteomes" id="UP000588098">
    <property type="component" value="Unassembled WGS sequence"/>
</dbReference>
<dbReference type="EMBL" id="JACHJL010000002">
    <property type="protein sequence ID" value="MBB5934350.1"/>
    <property type="molecule type" value="Genomic_DNA"/>
</dbReference>
<comment type="caution">
    <text evidence="2">The sequence shown here is derived from an EMBL/GenBank/DDBJ whole genome shotgun (WGS) entry which is preliminary data.</text>
</comment>
<accession>A0A7W9UWW8</accession>
<dbReference type="AlphaFoldDB" id="A0A7W9UWW8"/>
<evidence type="ECO:0000313" key="3">
    <source>
        <dbReference type="Proteomes" id="UP000588098"/>
    </source>
</evidence>
<proteinExistence type="predicted"/>